<dbReference type="SUPFAM" id="SSF53146">
    <property type="entry name" value="Nitrogenase accessory factor-like"/>
    <property type="match status" value="1"/>
</dbReference>
<evidence type="ECO:0000256" key="1">
    <source>
        <dbReference type="SAM" id="MobiDB-lite"/>
    </source>
</evidence>
<accession>E3CYG8</accession>
<gene>
    <name evidence="3" type="ORF">Apau_2139</name>
</gene>
<dbReference type="Proteomes" id="UP000005096">
    <property type="component" value="Chromosome"/>
</dbReference>
<dbReference type="PANTHER" id="PTHR42983">
    <property type="entry name" value="DINITROGENASE IRON-MOLYBDENUM COFACTOR PROTEIN-RELATED"/>
    <property type="match status" value="1"/>
</dbReference>
<reference evidence="3 4" key="1">
    <citation type="journal article" date="2010" name="Stand. Genomic Sci.">
        <title>Non-contiguous finished genome sequence of Aminomonas paucivorans type strain (GLU-3).</title>
        <authorList>
            <person name="Pitluck S."/>
            <person name="Yasawong M."/>
            <person name="Held B."/>
            <person name="Lapidus A."/>
            <person name="Nolan M."/>
            <person name="Copeland A."/>
            <person name="Lucas S."/>
            <person name="Del Rio T.G."/>
            <person name="Tice H."/>
            <person name="Cheng J.F."/>
            <person name="Chertkov O."/>
            <person name="Goodwin L."/>
            <person name="Tapia R."/>
            <person name="Han C."/>
            <person name="Liolios K."/>
            <person name="Ivanova N."/>
            <person name="Mavromatis K."/>
            <person name="Ovchinnikova G."/>
            <person name="Pati A."/>
            <person name="Chen A."/>
            <person name="Palaniappan K."/>
            <person name="Land M."/>
            <person name="Hauser L."/>
            <person name="Chang Y.J."/>
            <person name="Jeffries C.D."/>
            <person name="Pukall R."/>
            <person name="Spring S."/>
            <person name="Rohde M."/>
            <person name="Sikorski J."/>
            <person name="Goker M."/>
            <person name="Woyke T."/>
            <person name="Bristow J."/>
            <person name="Eisen J.A."/>
            <person name="Markowitz V."/>
            <person name="Hugenholtz P."/>
            <person name="Kyrpides N.C."/>
            <person name="Klenk H.P."/>
        </authorList>
    </citation>
    <scope>NUCLEOTIDE SEQUENCE [LARGE SCALE GENOMIC DNA]</scope>
    <source>
        <strain evidence="3 4">DSM 12260</strain>
    </source>
</reference>
<feature type="region of interest" description="Disordered" evidence="1">
    <location>
        <begin position="112"/>
        <end position="131"/>
    </location>
</feature>
<dbReference type="eggNOG" id="COG1433">
    <property type="taxonomic scope" value="Bacteria"/>
</dbReference>
<dbReference type="STRING" id="584708.Apau_2139"/>
<dbReference type="EMBL" id="CM001022">
    <property type="protein sequence ID" value="EFQ24550.1"/>
    <property type="molecule type" value="Genomic_DNA"/>
</dbReference>
<evidence type="ECO:0000259" key="2">
    <source>
        <dbReference type="Pfam" id="PF02579"/>
    </source>
</evidence>
<organism evidence="3 4">
    <name type="scientific">Aminomonas paucivorans DSM 12260</name>
    <dbReference type="NCBI Taxonomy" id="584708"/>
    <lineage>
        <taxon>Bacteria</taxon>
        <taxon>Thermotogati</taxon>
        <taxon>Synergistota</taxon>
        <taxon>Synergistia</taxon>
        <taxon>Synergistales</taxon>
        <taxon>Synergistaceae</taxon>
        <taxon>Aminomonas</taxon>
    </lineage>
</organism>
<dbReference type="RefSeq" id="WP_006301791.1">
    <property type="nucleotide sequence ID" value="NZ_CM001022.1"/>
</dbReference>
<dbReference type="OrthoDB" id="280278at2"/>
<dbReference type="PANTHER" id="PTHR42983:SF1">
    <property type="entry name" value="IRON-MOLYBDENUM PROTEIN"/>
    <property type="match status" value="1"/>
</dbReference>
<evidence type="ECO:0000313" key="3">
    <source>
        <dbReference type="EMBL" id="EFQ24550.1"/>
    </source>
</evidence>
<dbReference type="InterPro" id="IPR033913">
    <property type="entry name" value="MTH1175_dom"/>
</dbReference>
<evidence type="ECO:0000313" key="4">
    <source>
        <dbReference type="Proteomes" id="UP000005096"/>
    </source>
</evidence>
<protein>
    <submittedName>
        <fullName evidence="3">Dinitrogenase iron-molybdenum cofactor biosynthesis protein</fullName>
    </submittedName>
</protein>
<dbReference type="Pfam" id="PF02579">
    <property type="entry name" value="Nitro_FeMo-Co"/>
    <property type="match status" value="1"/>
</dbReference>
<dbReference type="AlphaFoldDB" id="E3CYG8"/>
<proteinExistence type="predicted"/>
<dbReference type="InterPro" id="IPR003731">
    <property type="entry name" value="Di-Nase_FeMo-co_biosynth"/>
</dbReference>
<feature type="domain" description="Dinitrogenase iron-molybdenum cofactor biosynthesis" evidence="2">
    <location>
        <begin position="13"/>
        <end position="99"/>
    </location>
</feature>
<dbReference type="Gene3D" id="3.30.420.130">
    <property type="entry name" value="Dinitrogenase iron-molybdenum cofactor biosynthesis domain"/>
    <property type="match status" value="1"/>
</dbReference>
<dbReference type="InterPro" id="IPR036105">
    <property type="entry name" value="DiNase_FeMo-co_biosyn_sf"/>
</dbReference>
<dbReference type="CDD" id="cd00851">
    <property type="entry name" value="MTH1175"/>
    <property type="match status" value="1"/>
</dbReference>
<keyword evidence="4" id="KW-1185">Reference proteome</keyword>
<feature type="compositionally biased region" description="Basic and acidic residues" evidence="1">
    <location>
        <begin position="114"/>
        <end position="123"/>
    </location>
</feature>
<sequence>MSALVRVAFPVEGNQLSGHFGHAPEFLLVDVQEGKEVSRQTHPSPEHQPGLIPQWLRGFEVDLVVAGGIGARAAQLFEEAGIDLISGVSGPVEDVLLSYLRGQLRSTGALCSSHGHDHGEEHGSCGNGCSH</sequence>
<dbReference type="HOGENOM" id="CLU_104194_2_0_0"/>
<name>E3CYG8_9BACT</name>
<dbReference type="PaxDb" id="584708-Apau_2139"/>